<sequence length="149" mass="16628">MMIREATIDEAVAVLAKISEFAKPADHAAVALRLDGRRALVLVAEQEGELVGVKIGYALSEQVFYSWLGGVAPRGRGRGVAQALLEAQEEWAREQGYSAIRVKSRNRFPAMLRLLLRNGYLIEDMDKKEGMLDYRLHFAKQLVSGEIIN</sequence>
<reference evidence="4 5" key="1">
    <citation type="submission" date="2015-05" db="EMBL/GenBank/DDBJ databases">
        <title>Photobacterium galathea sp. nov.</title>
        <authorList>
            <person name="Machado H."/>
            <person name="Gram L."/>
        </authorList>
    </citation>
    <scope>NUCLEOTIDE SEQUENCE [LARGE SCALE GENOMIC DNA]</scope>
    <source>
        <strain evidence="4 5">CGMCC 1.12159</strain>
    </source>
</reference>
<accession>A0A0J1H7Z2</accession>
<evidence type="ECO:0000256" key="2">
    <source>
        <dbReference type="ARBA" id="ARBA00023315"/>
    </source>
</evidence>
<proteinExistence type="predicted"/>
<gene>
    <name evidence="4" type="ORF">ABT56_04260</name>
</gene>
<protein>
    <submittedName>
        <fullName evidence="4">Acetyltransferase</fullName>
    </submittedName>
</protein>
<dbReference type="PANTHER" id="PTHR43877">
    <property type="entry name" value="AMINOALKYLPHOSPHONATE N-ACETYLTRANSFERASE-RELATED-RELATED"/>
    <property type="match status" value="1"/>
</dbReference>
<keyword evidence="2" id="KW-0012">Acyltransferase</keyword>
<dbReference type="InterPro" id="IPR000182">
    <property type="entry name" value="GNAT_dom"/>
</dbReference>
<dbReference type="GO" id="GO:0016747">
    <property type="term" value="F:acyltransferase activity, transferring groups other than amino-acyl groups"/>
    <property type="evidence" value="ECO:0007669"/>
    <property type="project" value="InterPro"/>
</dbReference>
<comment type="caution">
    <text evidence="4">The sequence shown here is derived from an EMBL/GenBank/DDBJ whole genome shotgun (WGS) entry which is preliminary data.</text>
</comment>
<dbReference type="PROSITE" id="PS51186">
    <property type="entry name" value="GNAT"/>
    <property type="match status" value="1"/>
</dbReference>
<evidence type="ECO:0000313" key="5">
    <source>
        <dbReference type="Proteomes" id="UP000036097"/>
    </source>
</evidence>
<name>A0A0J1H7Z2_9GAMM</name>
<keyword evidence="5" id="KW-1185">Reference proteome</keyword>
<dbReference type="PANTHER" id="PTHR43877:SF2">
    <property type="entry name" value="AMINOALKYLPHOSPHONATE N-ACETYLTRANSFERASE-RELATED"/>
    <property type="match status" value="1"/>
</dbReference>
<dbReference type="OrthoDB" id="9812289at2"/>
<dbReference type="STRING" id="1195763.ABT56_04260"/>
<dbReference type="AlphaFoldDB" id="A0A0J1H7Z2"/>
<keyword evidence="1 4" id="KW-0808">Transferase</keyword>
<dbReference type="SUPFAM" id="SSF55729">
    <property type="entry name" value="Acyl-CoA N-acyltransferases (Nat)"/>
    <property type="match status" value="1"/>
</dbReference>
<feature type="domain" description="N-acetyltransferase" evidence="3">
    <location>
        <begin position="1"/>
        <end position="141"/>
    </location>
</feature>
<evidence type="ECO:0000313" key="4">
    <source>
        <dbReference type="EMBL" id="KLV07801.1"/>
    </source>
</evidence>
<dbReference type="EMBL" id="LDOT01000004">
    <property type="protein sequence ID" value="KLV07801.1"/>
    <property type="molecule type" value="Genomic_DNA"/>
</dbReference>
<dbReference type="Proteomes" id="UP000036097">
    <property type="component" value="Unassembled WGS sequence"/>
</dbReference>
<dbReference type="CDD" id="cd04301">
    <property type="entry name" value="NAT_SF"/>
    <property type="match status" value="1"/>
</dbReference>
<dbReference type="PATRIC" id="fig|1195763.3.peg.907"/>
<dbReference type="InterPro" id="IPR050832">
    <property type="entry name" value="Bact_Acetyltransf"/>
</dbReference>
<evidence type="ECO:0000256" key="1">
    <source>
        <dbReference type="ARBA" id="ARBA00022679"/>
    </source>
</evidence>
<evidence type="ECO:0000259" key="3">
    <source>
        <dbReference type="PROSITE" id="PS51186"/>
    </source>
</evidence>
<dbReference type="RefSeq" id="WP_047877628.1">
    <property type="nucleotide sequence ID" value="NZ_LDOT01000004.1"/>
</dbReference>
<organism evidence="4 5">
    <name type="scientific">Photobacterium aquae</name>
    <dbReference type="NCBI Taxonomy" id="1195763"/>
    <lineage>
        <taxon>Bacteria</taxon>
        <taxon>Pseudomonadati</taxon>
        <taxon>Pseudomonadota</taxon>
        <taxon>Gammaproteobacteria</taxon>
        <taxon>Vibrionales</taxon>
        <taxon>Vibrionaceae</taxon>
        <taxon>Photobacterium</taxon>
    </lineage>
</organism>
<dbReference type="Pfam" id="PF00583">
    <property type="entry name" value="Acetyltransf_1"/>
    <property type="match status" value="1"/>
</dbReference>
<dbReference type="InterPro" id="IPR016181">
    <property type="entry name" value="Acyl_CoA_acyltransferase"/>
</dbReference>
<dbReference type="Gene3D" id="3.40.630.30">
    <property type="match status" value="1"/>
</dbReference>